<dbReference type="InterPro" id="IPR050721">
    <property type="entry name" value="Trk_Ktr_HKT_K-transport"/>
</dbReference>
<dbReference type="PROSITE" id="PS51201">
    <property type="entry name" value="RCK_N"/>
    <property type="match status" value="1"/>
</dbReference>
<evidence type="ECO:0000313" key="4">
    <source>
        <dbReference type="Proteomes" id="UP000197290"/>
    </source>
</evidence>
<dbReference type="PANTHER" id="PTHR43833:SF7">
    <property type="entry name" value="KTR SYSTEM POTASSIUM UPTAKE PROTEIN C"/>
    <property type="match status" value="1"/>
</dbReference>
<dbReference type="Gene3D" id="3.40.50.720">
    <property type="entry name" value="NAD(P)-binding Rossmann-like Domain"/>
    <property type="match status" value="1"/>
</dbReference>
<evidence type="ECO:0000313" key="3">
    <source>
        <dbReference type="EMBL" id="OWK28087.1"/>
    </source>
</evidence>
<dbReference type="RefSeq" id="WP_211280100.1">
    <property type="nucleotide sequence ID" value="NZ_NBBI01000007.1"/>
</dbReference>
<dbReference type="Proteomes" id="UP000197290">
    <property type="component" value="Unassembled WGS sequence"/>
</dbReference>
<keyword evidence="4" id="KW-1185">Reference proteome</keyword>
<dbReference type="SUPFAM" id="SSF116726">
    <property type="entry name" value="TrkA C-terminal domain-like"/>
    <property type="match status" value="1"/>
</dbReference>
<dbReference type="InterPro" id="IPR036721">
    <property type="entry name" value="RCK_C_sf"/>
</dbReference>
<proteinExistence type="predicted"/>
<dbReference type="InterPro" id="IPR006037">
    <property type="entry name" value="RCK_C"/>
</dbReference>
<dbReference type="PROSITE" id="PS51202">
    <property type="entry name" value="RCK_C"/>
    <property type="match status" value="1"/>
</dbReference>
<dbReference type="InterPro" id="IPR003148">
    <property type="entry name" value="RCK_N"/>
</dbReference>
<dbReference type="SUPFAM" id="SSF51735">
    <property type="entry name" value="NAD(P)-binding Rossmann-fold domains"/>
    <property type="match status" value="1"/>
</dbReference>
<comment type="caution">
    <text evidence="3">The sequence shown here is derived from an EMBL/GenBank/DDBJ whole genome shotgun (WGS) entry which is preliminary data.</text>
</comment>
<sequence length="223" mass="24123">MSADRRKPVLVIGLGRFGSAVAHSLMRMGHEVLGVDANPRLVEMMAAELTQTVEADTTDIDALRALGAGEFTSSVVGIGTDIEASVLTVLGLSDLKVPSIWAKATNDNHGRILQRTGAHHIVFPEARMGERVAHLLNGRLIDFIKFDDRFAIAKLAAPGPIVGVTLALSDVRRKYGITVIGIKRLDEDFVYATPDTWVLPDDIMIVSGTIEQIERFAAIRAKG</sequence>
<dbReference type="Pfam" id="PF02254">
    <property type="entry name" value="TrkA_N"/>
    <property type="match status" value="1"/>
</dbReference>
<protein>
    <submittedName>
        <fullName evidence="3">Ktr system potassium uptake protein A</fullName>
    </submittedName>
</protein>
<dbReference type="Gene3D" id="3.30.70.1450">
    <property type="entry name" value="Regulator of K+ conductance, C-terminal domain"/>
    <property type="match status" value="1"/>
</dbReference>
<accession>A0A245ZEC1</accession>
<dbReference type="InterPro" id="IPR036291">
    <property type="entry name" value="NAD(P)-bd_dom_sf"/>
</dbReference>
<dbReference type="GO" id="GO:0008324">
    <property type="term" value="F:monoatomic cation transmembrane transporter activity"/>
    <property type="evidence" value="ECO:0007669"/>
    <property type="project" value="InterPro"/>
</dbReference>
<feature type="domain" description="RCK N-terminal" evidence="1">
    <location>
        <begin position="6"/>
        <end position="122"/>
    </location>
</feature>
<gene>
    <name evidence="3" type="primary">ktrA</name>
    <name evidence="3" type="ORF">SPDO_29200</name>
</gene>
<evidence type="ECO:0000259" key="1">
    <source>
        <dbReference type="PROSITE" id="PS51201"/>
    </source>
</evidence>
<feature type="domain" description="RCK C-terminal" evidence="2">
    <location>
        <begin position="138"/>
        <end position="222"/>
    </location>
</feature>
<organism evidence="3 4">
    <name type="scientific">Sphingomonas dokdonensis</name>
    <dbReference type="NCBI Taxonomy" id="344880"/>
    <lineage>
        <taxon>Bacteria</taxon>
        <taxon>Pseudomonadati</taxon>
        <taxon>Pseudomonadota</taxon>
        <taxon>Alphaproteobacteria</taxon>
        <taxon>Sphingomonadales</taxon>
        <taxon>Sphingomonadaceae</taxon>
        <taxon>Sphingomonas</taxon>
    </lineage>
</organism>
<reference evidence="3 4" key="1">
    <citation type="submission" date="2017-03" db="EMBL/GenBank/DDBJ databases">
        <title>Genome sequence of Sphingomonas dokdonensis DSM 21029.</title>
        <authorList>
            <person name="Poehlein A."/>
            <person name="Wuebbeler J.H."/>
            <person name="Steinbuechel A."/>
            <person name="Daniel R."/>
        </authorList>
    </citation>
    <scope>NUCLEOTIDE SEQUENCE [LARGE SCALE GENOMIC DNA]</scope>
    <source>
        <strain evidence="3 4">DSM 21029</strain>
    </source>
</reference>
<dbReference type="Pfam" id="PF02080">
    <property type="entry name" value="TrkA_C"/>
    <property type="match status" value="1"/>
</dbReference>
<dbReference type="PANTHER" id="PTHR43833">
    <property type="entry name" value="POTASSIUM CHANNEL PROTEIN 2-RELATED-RELATED"/>
    <property type="match status" value="1"/>
</dbReference>
<dbReference type="AlphaFoldDB" id="A0A245ZEC1"/>
<evidence type="ECO:0000259" key="2">
    <source>
        <dbReference type="PROSITE" id="PS51202"/>
    </source>
</evidence>
<name>A0A245ZEC1_9SPHN</name>
<dbReference type="EMBL" id="NBBI01000007">
    <property type="protein sequence ID" value="OWK28087.1"/>
    <property type="molecule type" value="Genomic_DNA"/>
</dbReference>
<dbReference type="GO" id="GO:0006813">
    <property type="term" value="P:potassium ion transport"/>
    <property type="evidence" value="ECO:0007669"/>
    <property type="project" value="InterPro"/>
</dbReference>